<evidence type="ECO:0000313" key="2">
    <source>
        <dbReference type="EMBL" id="RKQ36129.1"/>
    </source>
</evidence>
<evidence type="ECO:0000313" key="3">
    <source>
        <dbReference type="Proteomes" id="UP000249516"/>
    </source>
</evidence>
<dbReference type="EMBL" id="PNJG02000001">
    <property type="protein sequence ID" value="RKQ36129.1"/>
    <property type="molecule type" value="Genomic_DNA"/>
</dbReference>
<feature type="transmembrane region" description="Helical" evidence="1">
    <location>
        <begin position="150"/>
        <end position="170"/>
    </location>
</feature>
<dbReference type="AlphaFoldDB" id="A0A495A817"/>
<protein>
    <recommendedName>
        <fullName evidence="4">DUF2142 domain-containing protein</fullName>
    </recommendedName>
</protein>
<dbReference type="RefSeq" id="WP_147406030.1">
    <property type="nucleotide sequence ID" value="NZ_PNJG02000001.1"/>
</dbReference>
<keyword evidence="3" id="KW-1185">Reference proteome</keyword>
<feature type="transmembrane region" description="Helical" evidence="1">
    <location>
        <begin position="21"/>
        <end position="42"/>
    </location>
</feature>
<accession>A0A495A817</accession>
<feature type="transmembrane region" description="Helical" evidence="1">
    <location>
        <begin position="273"/>
        <end position="292"/>
    </location>
</feature>
<feature type="transmembrane region" description="Helical" evidence="1">
    <location>
        <begin position="249"/>
        <end position="266"/>
    </location>
</feature>
<feature type="transmembrane region" description="Helical" evidence="1">
    <location>
        <begin position="341"/>
        <end position="365"/>
    </location>
</feature>
<organism evidence="2 3">
    <name type="scientific">Kocuria tytonis</name>
    <dbReference type="NCBI Taxonomy" id="2054280"/>
    <lineage>
        <taxon>Bacteria</taxon>
        <taxon>Bacillati</taxon>
        <taxon>Actinomycetota</taxon>
        <taxon>Actinomycetes</taxon>
        <taxon>Micrococcales</taxon>
        <taxon>Micrococcaceae</taxon>
        <taxon>Kocuria</taxon>
    </lineage>
</organism>
<name>A0A495A817_9MICC</name>
<gene>
    <name evidence="2" type="ORF">C1C97_000100</name>
</gene>
<reference evidence="2 3" key="1">
    <citation type="submission" date="2018-10" db="EMBL/GenBank/DDBJ databases">
        <title>Kocuria tytouropygialis sp. nov., isolated from the uropygial gland of an American barn owl (Tyto furcata).</title>
        <authorList>
            <person name="Braun M.S."/>
            <person name="Wang E."/>
            <person name="Zimmermann S."/>
            <person name="Wagner H."/>
            <person name="Wink M."/>
        </authorList>
    </citation>
    <scope>NUCLEOTIDE SEQUENCE [LARGE SCALE GENOMIC DNA]</scope>
    <source>
        <strain evidence="2 3">442</strain>
    </source>
</reference>
<feature type="transmembrane region" description="Helical" evidence="1">
    <location>
        <begin position="372"/>
        <end position="392"/>
    </location>
</feature>
<feature type="transmembrane region" description="Helical" evidence="1">
    <location>
        <begin position="200"/>
        <end position="218"/>
    </location>
</feature>
<feature type="transmembrane region" description="Helical" evidence="1">
    <location>
        <begin position="225"/>
        <end position="243"/>
    </location>
</feature>
<proteinExistence type="predicted"/>
<evidence type="ECO:0008006" key="4">
    <source>
        <dbReference type="Google" id="ProtNLM"/>
    </source>
</evidence>
<comment type="caution">
    <text evidence="2">The sequence shown here is derived from an EMBL/GenBank/DDBJ whole genome shotgun (WGS) entry which is preliminary data.</text>
</comment>
<feature type="transmembrane region" description="Helical" evidence="1">
    <location>
        <begin position="404"/>
        <end position="426"/>
    </location>
</feature>
<feature type="transmembrane region" description="Helical" evidence="1">
    <location>
        <begin position="177"/>
        <end position="194"/>
    </location>
</feature>
<evidence type="ECO:0000256" key="1">
    <source>
        <dbReference type="SAM" id="Phobius"/>
    </source>
</evidence>
<sequence>MGSTAVNARPTRGWLRLTARALAVLVALQFVLMGLLVVGQTVPDKPIVDNLLSAIKEGTYGPSAIPDRMGTQSDTFTECVVVGTGLGADPEESARSRAARMPRIGNCDGGAADVKAVAAGKVFADMDYYKYWAGYTVFTRPVLAVAGMDGLRIASGTLMIACLLGAFLAVRARTTTAVATGLLLPLVAGTNMLSTPSTSFSQSISIAFILLSVVLTAVGAGRSRYLGLIGAVVGAGLFCYVDLLTTPAIPWALSAFTLAAAVWYGARDLRAAALWGVLGAVGWGFAFAFTWVSRWVFGAAFLGLDRTVAMVKQNVGFRTSGNWAGVSDAFGAGVTRNVSYWWAHVPTSHLVLTGCVLAVLVGLLLAARRGGIARWGVAAVLSLPAAVVPFWYTAVSNHSQIHAFFVNRGVPAALAVVTAACLLAAARPRVERAPAERAEGAGDDAAARDDRALLASDRAR</sequence>
<keyword evidence="1" id="KW-1133">Transmembrane helix</keyword>
<keyword evidence="1" id="KW-0812">Transmembrane</keyword>
<dbReference type="Proteomes" id="UP000249516">
    <property type="component" value="Unassembled WGS sequence"/>
</dbReference>
<keyword evidence="1" id="KW-0472">Membrane</keyword>
<dbReference type="OrthoDB" id="4943544at2"/>